<dbReference type="SUPFAM" id="SSF52402">
    <property type="entry name" value="Adenine nucleotide alpha hydrolases-like"/>
    <property type="match status" value="1"/>
</dbReference>
<dbReference type="Pfam" id="PF00733">
    <property type="entry name" value="Asn_synthase"/>
    <property type="match status" value="2"/>
</dbReference>
<sequence length="511" mass="57180">MCGIIFNKINNFEIFDSTDLFTRIKRRGPDFHSTLNSLSGSYSCSVLHLRGTEITQQPLRSNNGDILCYNGQIFDSFKVPDDKNDGVILLNTLSTLNHVDLREFLLKFADPCAFVFHSATTQSTFFGRDILGRRSLVMSISNDGIIVSSIPHPSLSWEECDATYLYELKSDNTLIKHKRSSTVKLNRQFTDSESVEHIPANVIDEFHHILTQAVDKRVRCIPTHNKTTSNIKECKLAVLFSGGIDCTMVAHLASKLLPISEPIELINVAFCATPNASLETVREVCSRAPDRQTALEAVGELEKLHSDREFRLVNVDISTEDYNCEKQNVIELMYPKNTVMDLSLAAPLYFASRGNGHLFNTGEDYTTQARVLLSGLGADEALGGYGRHRVAYQKGGWEGVADELEMDLDRLPSRNLGRDDRVIAHHSREVRFPFLAYPLLEWLSKLPLHQKADFRQAELGDKRLLRILAASEGLMSASKRAKRAMQFGSRSSRMDGAGGSKAKGDDIIKLH</sequence>
<dbReference type="SUPFAM" id="SSF56235">
    <property type="entry name" value="N-terminal nucleophile aminohydrolases (Ntn hydrolases)"/>
    <property type="match status" value="1"/>
</dbReference>
<protein>
    <recommendedName>
        <fullName evidence="5">Asparagine synthetase domain-containing protein</fullName>
    </recommendedName>
</protein>
<dbReference type="EMBL" id="SPOI01000175">
    <property type="protein sequence ID" value="TIB33910.1"/>
    <property type="molecule type" value="Genomic_DNA"/>
</dbReference>
<dbReference type="Gene3D" id="3.40.50.620">
    <property type="entry name" value="HUPs"/>
    <property type="match status" value="1"/>
</dbReference>
<dbReference type="InterPro" id="IPR029055">
    <property type="entry name" value="Ntn_hydrolases_N"/>
</dbReference>
<accession>A0A4T0IIR8</accession>
<evidence type="ECO:0000313" key="7">
    <source>
        <dbReference type="Proteomes" id="UP000310689"/>
    </source>
</evidence>
<keyword evidence="2" id="KW-0061">Asparagine biosynthesis</keyword>
<dbReference type="InterPro" id="IPR014729">
    <property type="entry name" value="Rossmann-like_a/b/a_fold"/>
</dbReference>
<evidence type="ECO:0000256" key="3">
    <source>
        <dbReference type="ARBA" id="ARBA00022962"/>
    </source>
</evidence>
<dbReference type="InterPro" id="IPR051857">
    <property type="entry name" value="Asn_synthetase_domain"/>
</dbReference>
<dbReference type="PANTHER" id="PTHR45937">
    <property type="entry name" value="ASPARAGINE SYNTHETASE DOMAIN-CONTAINING PROTEIN 1"/>
    <property type="match status" value="1"/>
</dbReference>
<feature type="domain" description="Asparagine synthetase" evidence="5">
    <location>
        <begin position="235"/>
        <end position="391"/>
    </location>
</feature>
<feature type="region of interest" description="Disordered" evidence="4">
    <location>
        <begin position="484"/>
        <end position="511"/>
    </location>
</feature>
<dbReference type="AlphaFoldDB" id="A0A4T0IIR8"/>
<dbReference type="GO" id="GO:0004066">
    <property type="term" value="F:asparagine synthase (glutamine-hydrolyzing) activity"/>
    <property type="evidence" value="ECO:0007669"/>
    <property type="project" value="InterPro"/>
</dbReference>
<keyword evidence="3" id="KW-0315">Glutamine amidotransferase</keyword>
<dbReference type="CDD" id="cd01991">
    <property type="entry name" value="Asn_synthase_B_C"/>
    <property type="match status" value="1"/>
</dbReference>
<comment type="caution">
    <text evidence="6">The sequence shown here is derived from an EMBL/GenBank/DDBJ whole genome shotgun (WGS) entry which is preliminary data.</text>
</comment>
<dbReference type="PANTHER" id="PTHR45937:SF1">
    <property type="entry name" value="ASPARAGINE SYNTHETASE DOMAIN-CONTAINING PROTEIN 1"/>
    <property type="match status" value="1"/>
</dbReference>
<keyword evidence="1" id="KW-0028">Amino-acid biosynthesis</keyword>
<evidence type="ECO:0000256" key="4">
    <source>
        <dbReference type="SAM" id="MobiDB-lite"/>
    </source>
</evidence>
<proteinExistence type="predicted"/>
<dbReference type="Proteomes" id="UP000310689">
    <property type="component" value="Unassembled WGS sequence"/>
</dbReference>
<evidence type="ECO:0000256" key="1">
    <source>
        <dbReference type="ARBA" id="ARBA00022605"/>
    </source>
</evidence>
<reference evidence="6 7" key="1">
    <citation type="submission" date="2019-03" db="EMBL/GenBank/DDBJ databases">
        <title>Sequencing 23 genomes of Wallemia ichthyophaga.</title>
        <authorList>
            <person name="Gostincar C."/>
        </authorList>
    </citation>
    <scope>NUCLEOTIDE SEQUENCE [LARGE SCALE GENOMIC DNA]</scope>
    <source>
        <strain evidence="6 7">EXF-6200</strain>
    </source>
</reference>
<feature type="domain" description="Asparagine synthetase" evidence="5">
    <location>
        <begin position="394"/>
        <end position="471"/>
    </location>
</feature>
<feature type="compositionally biased region" description="Basic and acidic residues" evidence="4">
    <location>
        <begin position="502"/>
        <end position="511"/>
    </location>
</feature>
<evidence type="ECO:0000256" key="2">
    <source>
        <dbReference type="ARBA" id="ARBA00022888"/>
    </source>
</evidence>
<gene>
    <name evidence="6" type="ORF">E3P86_02916</name>
</gene>
<dbReference type="Gene3D" id="3.60.20.10">
    <property type="entry name" value="Glutamine Phosphoribosylpyrophosphate, subunit 1, domain 1"/>
    <property type="match status" value="1"/>
</dbReference>
<organism evidence="6 7">
    <name type="scientific">Wallemia ichthyophaga</name>
    <dbReference type="NCBI Taxonomy" id="245174"/>
    <lineage>
        <taxon>Eukaryota</taxon>
        <taxon>Fungi</taxon>
        <taxon>Dikarya</taxon>
        <taxon>Basidiomycota</taxon>
        <taxon>Wallemiomycotina</taxon>
        <taxon>Wallemiomycetes</taxon>
        <taxon>Wallemiales</taxon>
        <taxon>Wallemiaceae</taxon>
        <taxon>Wallemia</taxon>
    </lineage>
</organism>
<dbReference type="InterPro" id="IPR001962">
    <property type="entry name" value="Asn_synthase"/>
</dbReference>
<name>A0A4T0IIR8_WALIC</name>
<evidence type="ECO:0000259" key="5">
    <source>
        <dbReference type="Pfam" id="PF00733"/>
    </source>
</evidence>
<dbReference type="GO" id="GO:0006529">
    <property type="term" value="P:asparagine biosynthetic process"/>
    <property type="evidence" value="ECO:0007669"/>
    <property type="project" value="UniProtKB-KW"/>
</dbReference>
<evidence type="ECO:0000313" key="6">
    <source>
        <dbReference type="EMBL" id="TIB33910.1"/>
    </source>
</evidence>